<dbReference type="NCBIfam" id="TIGR01726">
    <property type="entry name" value="HEQRo_perm_3TM"/>
    <property type="match status" value="1"/>
</dbReference>
<keyword evidence="8 9" id="KW-0472">Membrane</keyword>
<evidence type="ECO:0000256" key="3">
    <source>
        <dbReference type="ARBA" id="ARBA00022448"/>
    </source>
</evidence>
<organism evidence="11 12">
    <name type="scientific">Paenibacillus cisolokensis</name>
    <dbReference type="NCBI Taxonomy" id="1658519"/>
    <lineage>
        <taxon>Bacteria</taxon>
        <taxon>Bacillati</taxon>
        <taxon>Bacillota</taxon>
        <taxon>Bacilli</taxon>
        <taxon>Bacillales</taxon>
        <taxon>Paenibacillaceae</taxon>
        <taxon>Paenibacillus</taxon>
    </lineage>
</organism>
<dbReference type="Gene3D" id="1.10.3720.10">
    <property type="entry name" value="MetI-like"/>
    <property type="match status" value="1"/>
</dbReference>
<evidence type="ECO:0000256" key="9">
    <source>
        <dbReference type="RuleBase" id="RU363032"/>
    </source>
</evidence>
<accession>A0ABQ4N2X3</accession>
<comment type="similarity">
    <text evidence="2">Belongs to the binding-protein-dependent transport system permease family. HisMQ subfamily.</text>
</comment>
<dbReference type="InterPro" id="IPR001638">
    <property type="entry name" value="Solute-binding_3/MltF_N"/>
</dbReference>
<feature type="transmembrane region" description="Helical" evidence="9">
    <location>
        <begin position="122"/>
        <end position="146"/>
    </location>
</feature>
<dbReference type="Pfam" id="PF00497">
    <property type="entry name" value="SBP_bac_3"/>
    <property type="match status" value="1"/>
</dbReference>
<evidence type="ECO:0000313" key="12">
    <source>
        <dbReference type="Proteomes" id="UP000680304"/>
    </source>
</evidence>
<dbReference type="PANTHER" id="PTHR30614:SF20">
    <property type="entry name" value="GLUTAMINE TRANSPORT SYSTEM PERMEASE PROTEIN GLNP"/>
    <property type="match status" value="1"/>
</dbReference>
<sequence>MDGSEIVKLNRIPDLVQEIKSGRLDAVILEDAVALEYTAGDSNLVYRFLPTADEDEGYAIAFPKGSPLREEFNAALADMKADGSLQAIVDKWFGKEESERRGNGILDFNVLDGYMGYLLEGVFVTLLFTFVSALFGFVWGSILSLFKLSSMKPLQWFATVYTSIFRGTPLLLQLLIFYFATPQLTGYDISALMAAGLAFGLNSAAYLSETIRGGILAVDKGQREAAMALGIPYRTMMVSIIFRRRSKIYCPRWSTNASRW</sequence>
<feature type="domain" description="ABC transmembrane type-1" evidence="10">
    <location>
        <begin position="122"/>
        <end position="260"/>
    </location>
</feature>
<name>A0ABQ4N2X3_9BACL</name>
<dbReference type="InterPro" id="IPR000515">
    <property type="entry name" value="MetI-like"/>
</dbReference>
<feature type="transmembrane region" description="Helical" evidence="9">
    <location>
        <begin position="158"/>
        <end position="180"/>
    </location>
</feature>
<evidence type="ECO:0000256" key="6">
    <source>
        <dbReference type="ARBA" id="ARBA00022970"/>
    </source>
</evidence>
<dbReference type="Gene3D" id="3.40.190.10">
    <property type="entry name" value="Periplasmic binding protein-like II"/>
    <property type="match status" value="2"/>
</dbReference>
<comment type="subcellular location">
    <subcellularLocation>
        <location evidence="1 9">Cell membrane</location>
        <topology evidence="1 9">Multi-pass membrane protein</topology>
    </subcellularLocation>
</comment>
<dbReference type="InterPro" id="IPR010065">
    <property type="entry name" value="AA_ABC_transptr_permease_3TM"/>
</dbReference>
<dbReference type="Pfam" id="PF00528">
    <property type="entry name" value="BPD_transp_1"/>
    <property type="match status" value="1"/>
</dbReference>
<keyword evidence="3 9" id="KW-0813">Transport</keyword>
<proteinExistence type="inferred from homology"/>
<evidence type="ECO:0000256" key="4">
    <source>
        <dbReference type="ARBA" id="ARBA00022475"/>
    </source>
</evidence>
<dbReference type="CDD" id="cd06261">
    <property type="entry name" value="TM_PBP2"/>
    <property type="match status" value="1"/>
</dbReference>
<evidence type="ECO:0000256" key="5">
    <source>
        <dbReference type="ARBA" id="ARBA00022692"/>
    </source>
</evidence>
<reference evidence="11 12" key="1">
    <citation type="submission" date="2021-04" db="EMBL/GenBank/DDBJ databases">
        <title>Draft genome sequence of Paenibacillus cisolokensis, LC2-13A.</title>
        <authorList>
            <person name="Uke A."/>
            <person name="Chhe C."/>
            <person name="Baramee S."/>
            <person name="Kosugi A."/>
        </authorList>
    </citation>
    <scope>NUCLEOTIDE SEQUENCE [LARGE SCALE GENOMIC DNA]</scope>
    <source>
        <strain evidence="11 12">LC2-13A</strain>
    </source>
</reference>
<keyword evidence="6" id="KW-0029">Amino-acid transport</keyword>
<feature type="transmembrane region" description="Helical" evidence="9">
    <location>
        <begin position="186"/>
        <end position="207"/>
    </location>
</feature>
<evidence type="ECO:0000313" key="11">
    <source>
        <dbReference type="EMBL" id="GIQ62311.1"/>
    </source>
</evidence>
<dbReference type="PROSITE" id="PS50928">
    <property type="entry name" value="ABC_TM1"/>
    <property type="match status" value="1"/>
</dbReference>
<keyword evidence="12" id="KW-1185">Reference proteome</keyword>
<dbReference type="SUPFAM" id="SSF161098">
    <property type="entry name" value="MetI-like"/>
    <property type="match status" value="1"/>
</dbReference>
<dbReference type="InterPro" id="IPR035906">
    <property type="entry name" value="MetI-like_sf"/>
</dbReference>
<keyword evidence="4" id="KW-1003">Cell membrane</keyword>
<dbReference type="SUPFAM" id="SSF53850">
    <property type="entry name" value="Periplasmic binding protein-like II"/>
    <property type="match status" value="1"/>
</dbReference>
<evidence type="ECO:0000259" key="10">
    <source>
        <dbReference type="PROSITE" id="PS50928"/>
    </source>
</evidence>
<evidence type="ECO:0000256" key="1">
    <source>
        <dbReference type="ARBA" id="ARBA00004651"/>
    </source>
</evidence>
<gene>
    <name evidence="11" type="ORF">PACILC2_08790</name>
</gene>
<comment type="caution">
    <text evidence="11">The sequence shown here is derived from an EMBL/GenBank/DDBJ whole genome shotgun (WGS) entry which is preliminary data.</text>
</comment>
<evidence type="ECO:0000256" key="8">
    <source>
        <dbReference type="ARBA" id="ARBA00023136"/>
    </source>
</evidence>
<dbReference type="Proteomes" id="UP000680304">
    <property type="component" value="Unassembled WGS sequence"/>
</dbReference>
<dbReference type="InterPro" id="IPR043429">
    <property type="entry name" value="ArtM/GltK/GlnP/TcyL/YhdX-like"/>
</dbReference>
<dbReference type="EMBL" id="BOVJ01000025">
    <property type="protein sequence ID" value="GIQ62311.1"/>
    <property type="molecule type" value="Genomic_DNA"/>
</dbReference>
<dbReference type="PANTHER" id="PTHR30614">
    <property type="entry name" value="MEMBRANE COMPONENT OF AMINO ACID ABC TRANSPORTER"/>
    <property type="match status" value="1"/>
</dbReference>
<keyword evidence="5 9" id="KW-0812">Transmembrane</keyword>
<keyword evidence="7 9" id="KW-1133">Transmembrane helix</keyword>
<evidence type="ECO:0000256" key="2">
    <source>
        <dbReference type="ARBA" id="ARBA00010072"/>
    </source>
</evidence>
<evidence type="ECO:0000256" key="7">
    <source>
        <dbReference type="ARBA" id="ARBA00022989"/>
    </source>
</evidence>
<protein>
    <recommendedName>
        <fullName evidence="10">ABC transmembrane type-1 domain-containing protein</fullName>
    </recommendedName>
</protein>